<protein>
    <submittedName>
        <fullName evidence="1">Uncharacterized protein</fullName>
    </submittedName>
</protein>
<comment type="caution">
    <text evidence="1">The sequence shown here is derived from an EMBL/GenBank/DDBJ whole genome shotgun (WGS) entry which is preliminary data.</text>
</comment>
<dbReference type="EMBL" id="BARV01006068">
    <property type="protein sequence ID" value="GAI07506.1"/>
    <property type="molecule type" value="Genomic_DNA"/>
</dbReference>
<dbReference type="AlphaFoldDB" id="X1LNW6"/>
<name>X1LNW6_9ZZZZ</name>
<evidence type="ECO:0000313" key="1">
    <source>
        <dbReference type="EMBL" id="GAI07506.1"/>
    </source>
</evidence>
<reference evidence="1" key="1">
    <citation type="journal article" date="2014" name="Front. Microbiol.">
        <title>High frequency of phylogenetically diverse reductive dehalogenase-homologous genes in deep subseafloor sedimentary metagenomes.</title>
        <authorList>
            <person name="Kawai M."/>
            <person name="Futagami T."/>
            <person name="Toyoda A."/>
            <person name="Takaki Y."/>
            <person name="Nishi S."/>
            <person name="Hori S."/>
            <person name="Arai W."/>
            <person name="Tsubouchi T."/>
            <person name="Morono Y."/>
            <person name="Uchiyama I."/>
            <person name="Ito T."/>
            <person name="Fujiyama A."/>
            <person name="Inagaki F."/>
            <person name="Takami H."/>
        </authorList>
    </citation>
    <scope>NUCLEOTIDE SEQUENCE</scope>
    <source>
        <strain evidence="1">Expedition CK06-06</strain>
    </source>
</reference>
<sequence>MTSQMLNPAQNDKRKRIMQYFLDTPYYLVKGDVAELDHTEAQVRWMLVKANYAVSDELLDILGVRAVAAHDEVVPAAVDVALFDVGDDLV</sequence>
<accession>X1LNW6</accession>
<organism evidence="1">
    <name type="scientific">marine sediment metagenome</name>
    <dbReference type="NCBI Taxonomy" id="412755"/>
    <lineage>
        <taxon>unclassified sequences</taxon>
        <taxon>metagenomes</taxon>
        <taxon>ecological metagenomes</taxon>
    </lineage>
</organism>
<proteinExistence type="predicted"/>
<gene>
    <name evidence="1" type="ORF">S06H3_12393</name>
</gene>